<evidence type="ECO:0000313" key="1">
    <source>
        <dbReference type="EMBL" id="OKP10653.1"/>
    </source>
</evidence>
<dbReference type="AlphaFoldDB" id="A0A1Q5UDX6"/>
<dbReference type="Proteomes" id="UP000186955">
    <property type="component" value="Unassembled WGS sequence"/>
</dbReference>
<accession>A0A1Q5UDX6</accession>
<name>A0A1Q5UDX6_9EURO</name>
<sequence length="226" mass="25111">MTEGNQPISEFIYHVLLTTSQSKDPRGQIEKIRILGTYTSVDKAKDAAHRGLYDSGYELEWFSTFETNPEALEVIAPSEGTGLAVYAIAADGTKFRIRICTAPNDLQLTTGNEDGRIAIPLYYVVQTNIPYCSHERKPIGTHIEGQFRSYAEARKFASTLLLSEEDGISPSSYQEYFEAGDDETDCDYGQNVVLHAINSNGENFYVSIVTCQEPECVRLAEASVKI</sequence>
<evidence type="ECO:0000313" key="2">
    <source>
        <dbReference type="Proteomes" id="UP000186955"/>
    </source>
</evidence>
<proteinExistence type="predicted"/>
<keyword evidence="2" id="KW-1185">Reference proteome</keyword>
<comment type="caution">
    <text evidence="1">The sequence shown here is derived from an EMBL/GenBank/DDBJ whole genome shotgun (WGS) entry which is preliminary data.</text>
</comment>
<reference evidence="1 2" key="1">
    <citation type="submission" date="2016-10" db="EMBL/GenBank/DDBJ databases">
        <title>Genome sequence of the ascomycete fungus Penicillium subrubescens.</title>
        <authorList>
            <person name="De Vries R.P."/>
            <person name="Peng M."/>
            <person name="Dilokpimol A."/>
            <person name="Hilden K."/>
            <person name="Makela M.R."/>
            <person name="Grigoriev I."/>
            <person name="Riley R."/>
            <person name="Granchi Z."/>
        </authorList>
    </citation>
    <scope>NUCLEOTIDE SEQUENCE [LARGE SCALE GENOMIC DNA]</scope>
    <source>
        <strain evidence="1 2">CBS 132785</strain>
    </source>
</reference>
<dbReference type="EMBL" id="MNBE01000313">
    <property type="protein sequence ID" value="OKP10653.1"/>
    <property type="molecule type" value="Genomic_DNA"/>
</dbReference>
<dbReference type="OrthoDB" id="3880401at2759"/>
<gene>
    <name evidence="1" type="ORF">PENSUB_3956</name>
</gene>
<organism evidence="1 2">
    <name type="scientific">Penicillium subrubescens</name>
    <dbReference type="NCBI Taxonomy" id="1316194"/>
    <lineage>
        <taxon>Eukaryota</taxon>
        <taxon>Fungi</taxon>
        <taxon>Dikarya</taxon>
        <taxon>Ascomycota</taxon>
        <taxon>Pezizomycotina</taxon>
        <taxon>Eurotiomycetes</taxon>
        <taxon>Eurotiomycetidae</taxon>
        <taxon>Eurotiales</taxon>
        <taxon>Aspergillaceae</taxon>
        <taxon>Penicillium</taxon>
    </lineage>
</organism>
<protein>
    <submittedName>
        <fullName evidence="1">Uncharacterized protein</fullName>
    </submittedName>
</protein>